<feature type="transmembrane region" description="Helical" evidence="6">
    <location>
        <begin position="84"/>
        <end position="104"/>
    </location>
</feature>
<dbReference type="Pfam" id="PF07947">
    <property type="entry name" value="YhhN"/>
    <property type="match status" value="1"/>
</dbReference>
<evidence type="ECO:0000256" key="4">
    <source>
        <dbReference type="ARBA" id="ARBA00022989"/>
    </source>
</evidence>
<name>A0A9X2I8D2_9GAMM</name>
<evidence type="ECO:0000256" key="3">
    <source>
        <dbReference type="ARBA" id="ARBA00022692"/>
    </source>
</evidence>
<dbReference type="PANTHER" id="PTHR31885">
    <property type="entry name" value="GH04784P"/>
    <property type="match status" value="1"/>
</dbReference>
<feature type="transmembrane region" description="Helical" evidence="6">
    <location>
        <begin position="161"/>
        <end position="183"/>
    </location>
</feature>
<organism evidence="7 8">
    <name type="scientific">Legionella maioricensis</name>
    <dbReference type="NCBI Taxonomy" id="2896528"/>
    <lineage>
        <taxon>Bacteria</taxon>
        <taxon>Pseudomonadati</taxon>
        <taxon>Pseudomonadota</taxon>
        <taxon>Gammaproteobacteria</taxon>
        <taxon>Legionellales</taxon>
        <taxon>Legionellaceae</taxon>
        <taxon>Legionella</taxon>
    </lineage>
</organism>
<feature type="transmembrane region" description="Helical" evidence="6">
    <location>
        <begin position="34"/>
        <end position="52"/>
    </location>
</feature>
<evidence type="ECO:0000313" key="7">
    <source>
        <dbReference type="EMBL" id="MCL9682714.1"/>
    </source>
</evidence>
<proteinExistence type="inferred from homology"/>
<comment type="caution">
    <text evidence="7">The sequence shown here is derived from an EMBL/GenBank/DDBJ whole genome shotgun (WGS) entry which is preliminary data.</text>
</comment>
<evidence type="ECO:0000256" key="2">
    <source>
        <dbReference type="ARBA" id="ARBA00007375"/>
    </source>
</evidence>
<comment type="subcellular location">
    <subcellularLocation>
        <location evidence="1">Membrane</location>
        <topology evidence="1">Multi-pass membrane protein</topology>
    </subcellularLocation>
</comment>
<keyword evidence="3 6" id="KW-0812">Transmembrane</keyword>
<comment type="similarity">
    <text evidence="2">Belongs to the TMEM86 family.</text>
</comment>
<feature type="transmembrane region" description="Helical" evidence="6">
    <location>
        <begin position="189"/>
        <end position="209"/>
    </location>
</feature>
<dbReference type="AlphaFoldDB" id="A0A9X2I8D2"/>
<dbReference type="Proteomes" id="UP001139721">
    <property type="component" value="Unassembled WGS sequence"/>
</dbReference>
<sequence>MTCTLPKHALLAFLFTAMIYLGLLSFITYPLTTLLKPIPIICLIIGTLHMNILPRAKTLIVFALSFSLLGDVVLTLPVSLTLELGIGCFLLAHCFYITLFLKVFEYRFSHFVYYLPVLLLMIVCAGILIPALGSLLIPVIIYFCILLLMVFSAFQVNQQGLIISAGALSFMVSDLTLGFNLFVYPQINVRIFIMLSYYLAQLLLIWGLVKIFRQAEPLHSLSTKEMKLKFDMH</sequence>
<dbReference type="PANTHER" id="PTHR31885:SF6">
    <property type="entry name" value="GH04784P"/>
    <property type="match status" value="1"/>
</dbReference>
<dbReference type="EMBL" id="JAJKBJ010000001">
    <property type="protein sequence ID" value="MCL9682714.1"/>
    <property type="molecule type" value="Genomic_DNA"/>
</dbReference>
<keyword evidence="5 6" id="KW-0472">Membrane</keyword>
<gene>
    <name evidence="7" type="ORF">LOX96_01270</name>
</gene>
<evidence type="ECO:0000256" key="6">
    <source>
        <dbReference type="SAM" id="Phobius"/>
    </source>
</evidence>
<feature type="transmembrane region" description="Helical" evidence="6">
    <location>
        <begin position="59"/>
        <end position="78"/>
    </location>
</feature>
<accession>A0A9X2I8D2</accession>
<keyword evidence="4 6" id="KW-1133">Transmembrane helix</keyword>
<dbReference type="InterPro" id="IPR012506">
    <property type="entry name" value="TMEM86B-like"/>
</dbReference>
<feature type="transmembrane region" description="Helical" evidence="6">
    <location>
        <begin position="111"/>
        <end position="129"/>
    </location>
</feature>
<dbReference type="RefSeq" id="WP_250421339.1">
    <property type="nucleotide sequence ID" value="NZ_JAJKBJ010000001.1"/>
</dbReference>
<feature type="transmembrane region" description="Helical" evidence="6">
    <location>
        <begin position="135"/>
        <end position="154"/>
    </location>
</feature>
<evidence type="ECO:0000313" key="8">
    <source>
        <dbReference type="Proteomes" id="UP001139721"/>
    </source>
</evidence>
<keyword evidence="8" id="KW-1185">Reference proteome</keyword>
<dbReference type="GO" id="GO:0016787">
    <property type="term" value="F:hydrolase activity"/>
    <property type="evidence" value="ECO:0007669"/>
    <property type="project" value="TreeGrafter"/>
</dbReference>
<feature type="transmembrane region" description="Helical" evidence="6">
    <location>
        <begin position="9"/>
        <end position="28"/>
    </location>
</feature>
<evidence type="ECO:0000256" key="1">
    <source>
        <dbReference type="ARBA" id="ARBA00004141"/>
    </source>
</evidence>
<dbReference type="GO" id="GO:0016020">
    <property type="term" value="C:membrane"/>
    <property type="evidence" value="ECO:0007669"/>
    <property type="project" value="UniProtKB-SubCell"/>
</dbReference>
<protein>
    <submittedName>
        <fullName evidence="7">Lysoplasmalogenase</fullName>
    </submittedName>
</protein>
<evidence type="ECO:0000256" key="5">
    <source>
        <dbReference type="ARBA" id="ARBA00023136"/>
    </source>
</evidence>
<reference evidence="7" key="1">
    <citation type="submission" date="2021-11" db="EMBL/GenBank/DDBJ databases">
        <title>Legionella maioricencis sp. nov., a new species isolated from hot water samples in Mallorca.</title>
        <authorList>
            <person name="Crespi S."/>
            <person name="Drasar V."/>
            <person name="Salva-Serra F."/>
            <person name="Jaen-Luchoro D."/>
            <person name="Pineiro-Iglesias B."/>
            <person name="Aliaga F."/>
            <person name="Fernandez-Juarez V."/>
            <person name="Coll G."/>
            <person name="Moore E.R.B."/>
            <person name="Bennasar-Figueras A."/>
        </authorList>
    </citation>
    <scope>NUCLEOTIDE SEQUENCE</scope>
    <source>
        <strain evidence="7">HCPI-6</strain>
    </source>
</reference>